<feature type="transmembrane region" description="Helical" evidence="1">
    <location>
        <begin position="309"/>
        <end position="335"/>
    </location>
</feature>
<keyword evidence="1" id="KW-0472">Membrane</keyword>
<protein>
    <submittedName>
        <fullName evidence="2">Uncharacterized protein</fullName>
    </submittedName>
</protein>
<evidence type="ECO:0000313" key="2">
    <source>
        <dbReference type="EMBL" id="KXH50379.1"/>
    </source>
</evidence>
<dbReference type="AlphaFoldDB" id="A0A135TQF3"/>
<accession>A0A135TQF3</accession>
<keyword evidence="1" id="KW-0812">Transmembrane</keyword>
<name>A0A135TQF3_9PEZI</name>
<comment type="caution">
    <text evidence="2">The sequence shown here is derived from an EMBL/GenBank/DDBJ whole genome shotgun (WGS) entry which is preliminary data.</text>
</comment>
<dbReference type="Proteomes" id="UP000070328">
    <property type="component" value="Unassembled WGS sequence"/>
</dbReference>
<keyword evidence="1" id="KW-1133">Transmembrane helix</keyword>
<organism evidence="2 3">
    <name type="scientific">Colletotrichum simmondsii</name>
    <dbReference type="NCBI Taxonomy" id="703756"/>
    <lineage>
        <taxon>Eukaryota</taxon>
        <taxon>Fungi</taxon>
        <taxon>Dikarya</taxon>
        <taxon>Ascomycota</taxon>
        <taxon>Pezizomycotina</taxon>
        <taxon>Sordariomycetes</taxon>
        <taxon>Hypocreomycetidae</taxon>
        <taxon>Glomerellales</taxon>
        <taxon>Glomerellaceae</taxon>
        <taxon>Colletotrichum</taxon>
        <taxon>Colletotrichum acutatum species complex</taxon>
    </lineage>
</organism>
<dbReference type="EMBL" id="JFBX01000092">
    <property type="protein sequence ID" value="KXH50379.1"/>
    <property type="molecule type" value="Genomic_DNA"/>
</dbReference>
<dbReference type="OrthoDB" id="4835033at2759"/>
<keyword evidence="3" id="KW-1185">Reference proteome</keyword>
<reference evidence="2 3" key="1">
    <citation type="submission" date="2014-02" db="EMBL/GenBank/DDBJ databases">
        <title>The genome sequence of Colletotrichum simmondsii CBS122122.</title>
        <authorList>
            <person name="Baroncelli R."/>
            <person name="Thon M.R."/>
        </authorList>
    </citation>
    <scope>NUCLEOTIDE SEQUENCE [LARGE SCALE GENOMIC DNA]</scope>
    <source>
        <strain evidence="2 3">CBS122122</strain>
    </source>
</reference>
<evidence type="ECO:0000313" key="3">
    <source>
        <dbReference type="Proteomes" id="UP000070328"/>
    </source>
</evidence>
<proteinExistence type="predicted"/>
<gene>
    <name evidence="2" type="ORF">CSIM01_05437</name>
</gene>
<evidence type="ECO:0000256" key="1">
    <source>
        <dbReference type="SAM" id="Phobius"/>
    </source>
</evidence>
<sequence length="383" mass="43088">MEALSSERLRVCSQDSALCAKLWPALGREVFGAEQYTTLTAYAKTEIRGAGKVLSKILPDTDDVEKVGIVMASVRELDKQPIEKVMEALGDRSALSDQLREEAARVVSLAASLTVMARIKVPGSAVFDMDPATTWTAGSSLSDNVRALYQRSSEAKYQSINQKLTISNLVRYNKCRIDWTDRLDRHLDYRVSHGSKVISMFQHKIWLSAHLNQEEYCVIPKEIVCEALDTLNLLLPHNNRDTEIFLRKRDQQIYSLGGYGRERKLNLKDYPHWGPKIEKLLDVFEGPRSGIWRFLPTHDQSDLLEAANFWIATAAALFAFVGFILGLASIVFAILSYSISLKSMAISEESFELTRLQYQLSLAQACSDPNEARLLPDFCSAEE</sequence>